<dbReference type="InterPro" id="IPR036291">
    <property type="entry name" value="NAD(P)-bd_dom_sf"/>
</dbReference>
<dbReference type="AlphaFoldDB" id="A0A0M2PZC8"/>
<evidence type="ECO:0000256" key="2">
    <source>
        <dbReference type="ARBA" id="ARBA00022676"/>
    </source>
</evidence>
<evidence type="ECO:0000256" key="4">
    <source>
        <dbReference type="ARBA" id="ARBA00022692"/>
    </source>
</evidence>
<evidence type="ECO:0000259" key="10">
    <source>
        <dbReference type="Pfam" id="PF01370"/>
    </source>
</evidence>
<feature type="domain" description="Glycosyltransferase 2-like" evidence="9">
    <location>
        <begin position="339"/>
        <end position="499"/>
    </location>
</feature>
<proteinExistence type="predicted"/>
<dbReference type="InterPro" id="IPR029044">
    <property type="entry name" value="Nucleotide-diphossugar_trans"/>
</dbReference>
<evidence type="ECO:0000313" key="11">
    <source>
        <dbReference type="EMBL" id="KKI99751.1"/>
    </source>
</evidence>
<dbReference type="STRING" id="317619.GCA_000332315_00281"/>
<keyword evidence="12" id="KW-1185">Reference proteome</keyword>
<dbReference type="PANTHER" id="PTHR48090">
    <property type="entry name" value="UNDECAPRENYL-PHOSPHATE 4-DEOXY-4-FORMAMIDO-L-ARABINOSE TRANSFERASE-RELATED"/>
    <property type="match status" value="1"/>
</dbReference>
<sequence>MALDQKIRRLQGPILVLGASGFVGANLLRKLLNYRDDVFGTISHFPAWRLEGLNDENIVAVDLLVNSNLNFLLEKTQPKIIFNCVAFGAYSFEKDSQLIYQTNFNLTAQLLEKIAACQISCYVHAGSSSEYGDNSSGPEETDLPAPNSDYAVSKIACANLLYFYGKKKQLPCANLRLYSVYGPLEDSSRLIPNLIRHGVEGKYPSFVSPDISRDFIYVDDVSEAFIDTALNLKEEDYGESFNIGSGQKTTISDVAKVANKIFNINTEPVYNSMQNRHWDISDWYANATKAQEKLQWKAKISFPEGLMKTTEWYRGLDDQERYHQSSKKFGLDTKYSVTAIIACYKDNQAIPFMYKRLRETFVRLNIEYEIIFVNDCSPDDSEQVIREISRTDKRVIGISHARNFGSQSAFKSGMEIATKNACVLLDGDLQDPPELIETFVEKWREGYDVVYGRRKKRQAPIFMQIAYKAFYRTFDYFSYLSIPRDAGDFSLIDKKVVQAILQFPERDLFLRGIRAFVGFKQIGVNYIRPERMFGVTTNNLAKNIGWAKKGILSFSYTPLTMLSFMGTLLLLVTLLLATIQIISRIIFPSSVPEGTTTILLTILFFGSLNLFSVGVIAEYIAKIFEEVKQRPNFIRRAIIKNGEIRDAYNVFEN</sequence>
<comment type="caution">
    <text evidence="11">The sequence shown here is derived from an EMBL/GenBank/DDBJ whole genome shotgun (WGS) entry which is preliminary data.</text>
</comment>
<dbReference type="InterPro" id="IPR050256">
    <property type="entry name" value="Glycosyltransferase_2"/>
</dbReference>
<accession>A0A0M2PZC8</accession>
<keyword evidence="2" id="KW-0328">Glycosyltransferase</keyword>
<evidence type="ECO:0000256" key="6">
    <source>
        <dbReference type="ARBA" id="ARBA00022989"/>
    </source>
</evidence>
<evidence type="ECO:0000256" key="5">
    <source>
        <dbReference type="ARBA" id="ARBA00022985"/>
    </source>
</evidence>
<dbReference type="PANTHER" id="PTHR48090:SF3">
    <property type="entry name" value="UNDECAPRENYL-PHOSPHATE 4-DEOXY-4-FORMAMIDO-L-ARABINOSE TRANSFERASE"/>
    <property type="match status" value="1"/>
</dbReference>
<dbReference type="GO" id="GO:0009103">
    <property type="term" value="P:lipopolysaccharide biosynthetic process"/>
    <property type="evidence" value="ECO:0007669"/>
    <property type="project" value="UniProtKB-KW"/>
</dbReference>
<organism evidence="11 12">
    <name type="scientific">Prochlorothrix hollandica PCC 9006 = CALU 1027</name>
    <dbReference type="NCBI Taxonomy" id="317619"/>
    <lineage>
        <taxon>Bacteria</taxon>
        <taxon>Bacillati</taxon>
        <taxon>Cyanobacteriota</taxon>
        <taxon>Cyanophyceae</taxon>
        <taxon>Prochlorotrichales</taxon>
        <taxon>Prochlorotrichaceae</taxon>
        <taxon>Prochlorothrix</taxon>
    </lineage>
</organism>
<evidence type="ECO:0000259" key="9">
    <source>
        <dbReference type="Pfam" id="PF00535"/>
    </source>
</evidence>
<dbReference type="Gene3D" id="3.90.550.10">
    <property type="entry name" value="Spore Coat Polysaccharide Biosynthesis Protein SpsA, Chain A"/>
    <property type="match status" value="1"/>
</dbReference>
<reference evidence="11" key="1">
    <citation type="submission" date="2012-04" db="EMBL/GenBank/DDBJ databases">
        <authorList>
            <person name="Borisov I.G."/>
            <person name="Ivanikova N.V."/>
            <person name="Pinevich A.V."/>
        </authorList>
    </citation>
    <scope>NUCLEOTIDE SEQUENCE</scope>
    <source>
        <strain evidence="11">CALU 1027</strain>
    </source>
</reference>
<keyword evidence="1" id="KW-1003">Cell membrane</keyword>
<keyword evidence="6 8" id="KW-1133">Transmembrane helix</keyword>
<keyword evidence="5" id="KW-0448">Lipopolysaccharide biosynthesis</keyword>
<feature type="transmembrane region" description="Helical" evidence="8">
    <location>
        <begin position="598"/>
        <end position="621"/>
    </location>
</feature>
<gene>
    <name evidence="11" type="ORF">PROH_07715</name>
</gene>
<evidence type="ECO:0000256" key="3">
    <source>
        <dbReference type="ARBA" id="ARBA00022679"/>
    </source>
</evidence>
<dbReference type="OrthoDB" id="9807778at2"/>
<dbReference type="EMBL" id="AJTX02000004">
    <property type="protein sequence ID" value="KKI99751.1"/>
    <property type="molecule type" value="Genomic_DNA"/>
</dbReference>
<dbReference type="InterPro" id="IPR001173">
    <property type="entry name" value="Glyco_trans_2-like"/>
</dbReference>
<dbReference type="Proteomes" id="UP000034681">
    <property type="component" value="Unassembled WGS sequence"/>
</dbReference>
<dbReference type="GO" id="GO:0005886">
    <property type="term" value="C:plasma membrane"/>
    <property type="evidence" value="ECO:0007669"/>
    <property type="project" value="TreeGrafter"/>
</dbReference>
<feature type="transmembrane region" description="Helical" evidence="8">
    <location>
        <begin position="559"/>
        <end position="586"/>
    </location>
</feature>
<dbReference type="GO" id="GO:0016757">
    <property type="term" value="F:glycosyltransferase activity"/>
    <property type="evidence" value="ECO:0007669"/>
    <property type="project" value="UniProtKB-KW"/>
</dbReference>
<dbReference type="CDD" id="cd04187">
    <property type="entry name" value="DPM1_like_bac"/>
    <property type="match status" value="1"/>
</dbReference>
<feature type="domain" description="NAD-dependent epimerase/dehydratase" evidence="10">
    <location>
        <begin position="14"/>
        <end position="244"/>
    </location>
</feature>
<dbReference type="Pfam" id="PF00535">
    <property type="entry name" value="Glycos_transf_2"/>
    <property type="match status" value="1"/>
</dbReference>
<dbReference type="RefSeq" id="WP_017710969.1">
    <property type="nucleotide sequence ID" value="NZ_KB235933.1"/>
</dbReference>
<evidence type="ECO:0000256" key="7">
    <source>
        <dbReference type="ARBA" id="ARBA00023136"/>
    </source>
</evidence>
<dbReference type="SUPFAM" id="SSF53448">
    <property type="entry name" value="Nucleotide-diphospho-sugar transferases"/>
    <property type="match status" value="1"/>
</dbReference>
<keyword evidence="4 8" id="KW-0812">Transmembrane</keyword>
<dbReference type="Gene3D" id="3.40.50.720">
    <property type="entry name" value="NAD(P)-binding Rossmann-like Domain"/>
    <property type="match status" value="1"/>
</dbReference>
<keyword evidence="7 8" id="KW-0472">Membrane</keyword>
<evidence type="ECO:0000256" key="1">
    <source>
        <dbReference type="ARBA" id="ARBA00022475"/>
    </source>
</evidence>
<dbReference type="Pfam" id="PF01370">
    <property type="entry name" value="Epimerase"/>
    <property type="match status" value="1"/>
</dbReference>
<name>A0A0M2PZC8_PROHO</name>
<dbReference type="InterPro" id="IPR001509">
    <property type="entry name" value="Epimerase_deHydtase"/>
</dbReference>
<evidence type="ECO:0000313" key="12">
    <source>
        <dbReference type="Proteomes" id="UP000034681"/>
    </source>
</evidence>
<protein>
    <submittedName>
        <fullName evidence="11">Epimerase</fullName>
    </submittedName>
</protein>
<evidence type="ECO:0000256" key="8">
    <source>
        <dbReference type="SAM" id="Phobius"/>
    </source>
</evidence>
<keyword evidence="3" id="KW-0808">Transferase</keyword>
<dbReference type="SUPFAM" id="SSF51735">
    <property type="entry name" value="NAD(P)-binding Rossmann-fold domains"/>
    <property type="match status" value="1"/>
</dbReference>